<organism evidence="2 3">
    <name type="scientific">Paenibacillus athensensis</name>
    <dbReference type="NCBI Taxonomy" id="1967502"/>
    <lineage>
        <taxon>Bacteria</taxon>
        <taxon>Bacillati</taxon>
        <taxon>Bacillota</taxon>
        <taxon>Bacilli</taxon>
        <taxon>Bacillales</taxon>
        <taxon>Paenibacillaceae</taxon>
        <taxon>Paenibacillus</taxon>
    </lineage>
</organism>
<proteinExistence type="predicted"/>
<name>A0A4Y8Q0G0_9BACL</name>
<dbReference type="EMBL" id="MYFO01000014">
    <property type="protein sequence ID" value="TFE87235.1"/>
    <property type="molecule type" value="Genomic_DNA"/>
</dbReference>
<keyword evidence="1" id="KW-0472">Membrane</keyword>
<evidence type="ECO:0000256" key="1">
    <source>
        <dbReference type="SAM" id="Phobius"/>
    </source>
</evidence>
<evidence type="ECO:0000313" key="3">
    <source>
        <dbReference type="Proteomes" id="UP000298246"/>
    </source>
</evidence>
<dbReference type="Proteomes" id="UP000298246">
    <property type="component" value="Unassembled WGS sequence"/>
</dbReference>
<dbReference type="AlphaFoldDB" id="A0A4Y8Q0G0"/>
<dbReference type="OrthoDB" id="9786473at2"/>
<feature type="transmembrane region" description="Helical" evidence="1">
    <location>
        <begin position="21"/>
        <end position="39"/>
    </location>
</feature>
<keyword evidence="3" id="KW-1185">Reference proteome</keyword>
<dbReference type="Pfam" id="PF09997">
    <property type="entry name" value="DUF2238"/>
    <property type="match status" value="1"/>
</dbReference>
<keyword evidence="1" id="KW-1133">Transmembrane helix</keyword>
<comment type="caution">
    <text evidence="2">The sequence shown here is derived from an EMBL/GenBank/DDBJ whole genome shotgun (WGS) entry which is preliminary data.</text>
</comment>
<protein>
    <recommendedName>
        <fullName evidence="4">DUF2238 domain-containing protein</fullName>
    </recommendedName>
</protein>
<evidence type="ECO:0008006" key="4">
    <source>
        <dbReference type="Google" id="ProtNLM"/>
    </source>
</evidence>
<dbReference type="PIRSF" id="PIRSF020606">
    <property type="entry name" value="UCP020606"/>
    <property type="match status" value="1"/>
</dbReference>
<dbReference type="RefSeq" id="WP_134753242.1">
    <property type="nucleotide sequence ID" value="NZ_MYFO02000002.1"/>
</dbReference>
<dbReference type="InterPro" id="IPR014509">
    <property type="entry name" value="YjdF-like"/>
</dbReference>
<feature type="transmembrane region" description="Helical" evidence="1">
    <location>
        <begin position="142"/>
        <end position="162"/>
    </location>
</feature>
<feature type="transmembrane region" description="Helical" evidence="1">
    <location>
        <begin position="75"/>
        <end position="93"/>
    </location>
</feature>
<gene>
    <name evidence="2" type="ORF">B5M42_12355</name>
</gene>
<sequence length="226" mass="25948">MERRRLSEVWFTPHPALRDHRIPAALAVVFTLLWMALAIKPYNRFDWMLENLLIWLTLLILAIGYRKLPLSNVSYALLALFLLLHTFGAHYSYNETPLDPLLKKLLATPRNPYDRLVHFAFGLLLAWPLRELAVGFARVRGMWADVAAAMTVLSCACLYELIEMWVAQLVMPEIGTLFLGTQGDPWDTQHDMEMALYGMLLTLCAAALIGRLVSRSRQRRQSRPVR</sequence>
<feature type="transmembrane region" description="Helical" evidence="1">
    <location>
        <begin position="45"/>
        <end position="63"/>
    </location>
</feature>
<feature type="transmembrane region" description="Helical" evidence="1">
    <location>
        <begin position="194"/>
        <end position="213"/>
    </location>
</feature>
<evidence type="ECO:0000313" key="2">
    <source>
        <dbReference type="EMBL" id="TFE87235.1"/>
    </source>
</evidence>
<dbReference type="InterPro" id="IPR058534">
    <property type="entry name" value="YjdF"/>
</dbReference>
<keyword evidence="1" id="KW-0812">Transmembrane</keyword>
<feature type="transmembrane region" description="Helical" evidence="1">
    <location>
        <begin position="113"/>
        <end position="130"/>
    </location>
</feature>
<accession>A0A4Y8Q0G0</accession>
<reference evidence="2 3" key="1">
    <citation type="submission" date="2017-03" db="EMBL/GenBank/DDBJ databases">
        <title>Isolation of Levoglucosan Utilizing Bacteria.</title>
        <authorList>
            <person name="Arya A.S."/>
        </authorList>
    </citation>
    <scope>NUCLEOTIDE SEQUENCE [LARGE SCALE GENOMIC DNA]</scope>
    <source>
        <strain evidence="2 3">MEC069</strain>
    </source>
</reference>